<proteinExistence type="predicted"/>
<evidence type="ECO:0000313" key="2">
    <source>
        <dbReference type="EMBL" id="KAK1435017.1"/>
    </source>
</evidence>
<dbReference type="AlphaFoldDB" id="A0AAD8P7I7"/>
<evidence type="ECO:0000256" key="1">
    <source>
        <dbReference type="SAM" id="MobiDB-lite"/>
    </source>
</evidence>
<comment type="caution">
    <text evidence="2">The sequence shown here is derived from an EMBL/GenBank/DDBJ whole genome shotgun (WGS) entry which is preliminary data.</text>
</comment>
<feature type="region of interest" description="Disordered" evidence="1">
    <location>
        <begin position="86"/>
        <end position="120"/>
    </location>
</feature>
<gene>
    <name evidence="2" type="ORF">QVD17_00772</name>
</gene>
<dbReference type="Proteomes" id="UP001229421">
    <property type="component" value="Unassembled WGS sequence"/>
</dbReference>
<accession>A0AAD8P7I7</accession>
<organism evidence="2 3">
    <name type="scientific">Tagetes erecta</name>
    <name type="common">African marigold</name>
    <dbReference type="NCBI Taxonomy" id="13708"/>
    <lineage>
        <taxon>Eukaryota</taxon>
        <taxon>Viridiplantae</taxon>
        <taxon>Streptophyta</taxon>
        <taxon>Embryophyta</taxon>
        <taxon>Tracheophyta</taxon>
        <taxon>Spermatophyta</taxon>
        <taxon>Magnoliopsida</taxon>
        <taxon>eudicotyledons</taxon>
        <taxon>Gunneridae</taxon>
        <taxon>Pentapetalae</taxon>
        <taxon>asterids</taxon>
        <taxon>campanulids</taxon>
        <taxon>Asterales</taxon>
        <taxon>Asteraceae</taxon>
        <taxon>Asteroideae</taxon>
        <taxon>Heliantheae alliance</taxon>
        <taxon>Tageteae</taxon>
        <taxon>Tagetes</taxon>
    </lineage>
</organism>
<evidence type="ECO:0000313" key="3">
    <source>
        <dbReference type="Proteomes" id="UP001229421"/>
    </source>
</evidence>
<reference evidence="2" key="1">
    <citation type="journal article" date="2023" name="bioRxiv">
        <title>Improved chromosome-level genome assembly for marigold (Tagetes erecta).</title>
        <authorList>
            <person name="Jiang F."/>
            <person name="Yuan L."/>
            <person name="Wang S."/>
            <person name="Wang H."/>
            <person name="Xu D."/>
            <person name="Wang A."/>
            <person name="Fan W."/>
        </authorList>
    </citation>
    <scope>NUCLEOTIDE SEQUENCE</scope>
    <source>
        <strain evidence="2">WSJ</strain>
        <tissue evidence="2">Leaf</tissue>
    </source>
</reference>
<sequence>MVSVLEGSGEGLRRYEMKSSSPNDVLIRLYLIANSKRTNTHIYFDKKIQGPTNSLETRISIVGRHHRKEDETINGTTPIITKKRSIIQPQGTKTGAPKKRRSMQLRLLKEDLHRPSGKGS</sequence>
<name>A0AAD8P7I7_TARER</name>
<dbReference type="EMBL" id="JAUHHV010000001">
    <property type="protein sequence ID" value="KAK1435017.1"/>
    <property type="molecule type" value="Genomic_DNA"/>
</dbReference>
<keyword evidence="3" id="KW-1185">Reference proteome</keyword>
<protein>
    <submittedName>
        <fullName evidence="2">Uncharacterized protein</fullName>
    </submittedName>
</protein>